<dbReference type="RefSeq" id="WP_379145443.1">
    <property type="nucleotide sequence ID" value="NZ_JBHUEN010000053.1"/>
</dbReference>
<name>A0ABW4RCH4_9RHOB</name>
<dbReference type="Proteomes" id="UP001597213">
    <property type="component" value="Unassembled WGS sequence"/>
</dbReference>
<comment type="caution">
    <text evidence="1">The sequence shown here is derived from an EMBL/GenBank/DDBJ whole genome shotgun (WGS) entry which is preliminary data.</text>
</comment>
<evidence type="ECO:0000313" key="2">
    <source>
        <dbReference type="Proteomes" id="UP001597213"/>
    </source>
</evidence>
<organism evidence="1 2">
    <name type="scientific">Paracoccus pacificus</name>
    <dbReference type="NCBI Taxonomy" id="1463598"/>
    <lineage>
        <taxon>Bacteria</taxon>
        <taxon>Pseudomonadati</taxon>
        <taxon>Pseudomonadota</taxon>
        <taxon>Alphaproteobacteria</taxon>
        <taxon>Rhodobacterales</taxon>
        <taxon>Paracoccaceae</taxon>
        <taxon>Paracoccus</taxon>
    </lineage>
</organism>
<evidence type="ECO:0000313" key="1">
    <source>
        <dbReference type="EMBL" id="MFD1883810.1"/>
    </source>
</evidence>
<protein>
    <submittedName>
        <fullName evidence="1">Uncharacterized protein</fullName>
    </submittedName>
</protein>
<proteinExistence type="predicted"/>
<dbReference type="EMBL" id="JBHUEN010000053">
    <property type="protein sequence ID" value="MFD1883810.1"/>
    <property type="molecule type" value="Genomic_DNA"/>
</dbReference>
<sequence>MIEYDMPVCGELIHAHAGKRLGDEGMVCGLGHRDAADLDCACELDLDGLEGIFTRLGEDHGRDQPSVAKQIGSGDTHASVYFEVHQREATIGNGI</sequence>
<reference evidence="2" key="1">
    <citation type="journal article" date="2019" name="Int. J. Syst. Evol. Microbiol.">
        <title>The Global Catalogue of Microorganisms (GCM) 10K type strain sequencing project: providing services to taxonomists for standard genome sequencing and annotation.</title>
        <authorList>
            <consortium name="The Broad Institute Genomics Platform"/>
            <consortium name="The Broad Institute Genome Sequencing Center for Infectious Disease"/>
            <person name="Wu L."/>
            <person name="Ma J."/>
        </authorList>
    </citation>
    <scope>NUCLEOTIDE SEQUENCE [LARGE SCALE GENOMIC DNA]</scope>
    <source>
        <strain evidence="2">CCUG 56029</strain>
    </source>
</reference>
<accession>A0ABW4RCH4</accession>
<gene>
    <name evidence="1" type="ORF">ACFSCT_19030</name>
</gene>
<keyword evidence="2" id="KW-1185">Reference proteome</keyword>